<reference evidence="2" key="1">
    <citation type="journal article" date="2021" name="PeerJ">
        <title>Extensive microbial diversity within the chicken gut microbiome revealed by metagenomics and culture.</title>
        <authorList>
            <person name="Gilroy R."/>
            <person name="Ravi A."/>
            <person name="Getino M."/>
            <person name="Pursley I."/>
            <person name="Horton D.L."/>
            <person name="Alikhan N.F."/>
            <person name="Baker D."/>
            <person name="Gharbi K."/>
            <person name="Hall N."/>
            <person name="Watson M."/>
            <person name="Adriaenssens E.M."/>
            <person name="Foster-Nyarko E."/>
            <person name="Jarju S."/>
            <person name="Secka A."/>
            <person name="Antonio M."/>
            <person name="Oren A."/>
            <person name="Chaudhuri R.R."/>
            <person name="La Ragione R."/>
            <person name="Hildebrand F."/>
            <person name="Pallen M.J."/>
        </authorList>
    </citation>
    <scope>NUCLEOTIDE SEQUENCE</scope>
    <source>
        <strain evidence="2">CHK186-16707</strain>
    </source>
</reference>
<protein>
    <submittedName>
        <fullName evidence="2">VIT1/CCC1 transporter family protein</fullName>
    </submittedName>
</protein>
<evidence type="ECO:0000313" key="3">
    <source>
        <dbReference type="Proteomes" id="UP000824225"/>
    </source>
</evidence>
<feature type="region of interest" description="Disordered" evidence="1">
    <location>
        <begin position="50"/>
        <end position="142"/>
    </location>
</feature>
<accession>A0A9D2HFX6</accession>
<evidence type="ECO:0000313" key="2">
    <source>
        <dbReference type="EMBL" id="HJA09441.1"/>
    </source>
</evidence>
<organism evidence="2 3">
    <name type="scientific">Candidatus Mailhella merdigallinarum</name>
    <dbReference type="NCBI Taxonomy" id="2838658"/>
    <lineage>
        <taxon>Bacteria</taxon>
        <taxon>Pseudomonadati</taxon>
        <taxon>Thermodesulfobacteriota</taxon>
        <taxon>Desulfovibrionia</taxon>
        <taxon>Desulfovibrionales</taxon>
        <taxon>Desulfovibrionaceae</taxon>
        <taxon>Mailhella</taxon>
    </lineage>
</organism>
<gene>
    <name evidence="2" type="ORF">H9962_09705</name>
</gene>
<evidence type="ECO:0000256" key="1">
    <source>
        <dbReference type="SAM" id="MobiDB-lite"/>
    </source>
</evidence>
<proteinExistence type="predicted"/>
<feature type="region of interest" description="Disordered" evidence="1">
    <location>
        <begin position="1"/>
        <end position="31"/>
    </location>
</feature>
<feature type="compositionally biased region" description="Low complexity" evidence="1">
    <location>
        <begin position="1"/>
        <end position="20"/>
    </location>
</feature>
<sequence>MTTTPFSPAGAGAATPTNAPSDERGRRSRDRVLLYLRGMDLPPLESVDLARESLSRSGPDADPAGAMRELRDLLAERGLTHSAQNSRGERLLSAPPMNRRPMIAEELTPRRRLTSLFDRLRRRGRSAPTVQIRPAPEGDRHG</sequence>
<name>A0A9D2HFX6_9BACT</name>
<comment type="caution">
    <text evidence="2">The sequence shown here is derived from an EMBL/GenBank/DDBJ whole genome shotgun (WGS) entry which is preliminary data.</text>
</comment>
<dbReference type="AlphaFoldDB" id="A0A9D2HFX6"/>
<reference evidence="2" key="2">
    <citation type="submission" date="2021-04" db="EMBL/GenBank/DDBJ databases">
        <authorList>
            <person name="Gilroy R."/>
        </authorList>
    </citation>
    <scope>NUCLEOTIDE SEQUENCE</scope>
    <source>
        <strain evidence="2">CHK186-16707</strain>
    </source>
</reference>
<dbReference type="EMBL" id="DXAN01000032">
    <property type="protein sequence ID" value="HJA09441.1"/>
    <property type="molecule type" value="Genomic_DNA"/>
</dbReference>
<feature type="compositionally biased region" description="Basic and acidic residues" evidence="1">
    <location>
        <begin position="68"/>
        <end position="79"/>
    </location>
</feature>
<dbReference type="Proteomes" id="UP000824225">
    <property type="component" value="Unassembled WGS sequence"/>
</dbReference>